<comment type="caution">
    <text evidence="2">The sequence shown here is derived from an EMBL/GenBank/DDBJ whole genome shotgun (WGS) entry which is preliminary data.</text>
</comment>
<dbReference type="NCBIfam" id="TIGR01641">
    <property type="entry name" value="phageSPP1_gp7"/>
    <property type="match status" value="1"/>
</dbReference>
<protein>
    <submittedName>
        <fullName evidence="2">Phage head morphogenesis protein</fullName>
    </submittedName>
</protein>
<keyword evidence="3" id="KW-1185">Reference proteome</keyword>
<organism evidence="2 3">
    <name type="scientific">Limosilactobacillus frumenti DSM 13145</name>
    <dbReference type="NCBI Taxonomy" id="1423746"/>
    <lineage>
        <taxon>Bacteria</taxon>
        <taxon>Bacillati</taxon>
        <taxon>Bacillota</taxon>
        <taxon>Bacilli</taxon>
        <taxon>Lactobacillales</taxon>
        <taxon>Lactobacillaceae</taxon>
        <taxon>Limosilactobacillus</taxon>
    </lineage>
</organism>
<proteinExistence type="predicted"/>
<dbReference type="PATRIC" id="fig|1423746.3.peg.1097"/>
<evidence type="ECO:0000259" key="1">
    <source>
        <dbReference type="Pfam" id="PF04233"/>
    </source>
</evidence>
<reference evidence="2 3" key="1">
    <citation type="journal article" date="2015" name="Genome Announc.">
        <title>Expanding the biotechnology potential of lactobacilli through comparative genomics of 213 strains and associated genera.</title>
        <authorList>
            <person name="Sun Z."/>
            <person name="Harris H.M."/>
            <person name="McCann A."/>
            <person name="Guo C."/>
            <person name="Argimon S."/>
            <person name="Zhang W."/>
            <person name="Yang X."/>
            <person name="Jeffery I.B."/>
            <person name="Cooney J.C."/>
            <person name="Kagawa T.F."/>
            <person name="Liu W."/>
            <person name="Song Y."/>
            <person name="Salvetti E."/>
            <person name="Wrobel A."/>
            <person name="Rasinkangas P."/>
            <person name="Parkhill J."/>
            <person name="Rea M.C."/>
            <person name="O'Sullivan O."/>
            <person name="Ritari J."/>
            <person name="Douillard F.P."/>
            <person name="Paul Ross R."/>
            <person name="Yang R."/>
            <person name="Briner A.E."/>
            <person name="Felis G.E."/>
            <person name="de Vos W.M."/>
            <person name="Barrangou R."/>
            <person name="Klaenhammer T.R."/>
            <person name="Caufield P.W."/>
            <person name="Cui Y."/>
            <person name="Zhang H."/>
            <person name="O'Toole P.W."/>
        </authorList>
    </citation>
    <scope>NUCLEOTIDE SEQUENCE [LARGE SCALE GENOMIC DNA]</scope>
    <source>
        <strain evidence="2 3">DSM 13145</strain>
    </source>
</reference>
<dbReference type="STRING" id="1423746.FD27_GL001082"/>
<dbReference type="EMBL" id="AZER01000016">
    <property type="protein sequence ID" value="KRL27328.1"/>
    <property type="molecule type" value="Genomic_DNA"/>
</dbReference>
<dbReference type="RefSeq" id="WP_057751296.1">
    <property type="nucleotide sequence ID" value="NZ_AZER01000016.1"/>
</dbReference>
<name>A0A0R1P3W9_9LACO</name>
<dbReference type="Pfam" id="PF04233">
    <property type="entry name" value="Phage_Mu_F"/>
    <property type="match status" value="1"/>
</dbReference>
<sequence length="312" mass="34997">MLSKKQQRRLIRSTYGTSAQFIRSIKRMYRNADRQIKGEISAFLADEVNWSAPAQKDDIQDAMDELRGFDDSVAPLVAFYASSLVLGHPKQSDVLTARVAVPMIRVGQSLHTMMKRNGTKIPKDVSKISKAQQVATPSLHHIPYNYDVMLQKSVSHTVTQREGIDDRINQHIHQTVTRICNVCQEASQDTDAKKNYTKVIDRILNGKNGSGGSEAQAETIMRTQTCRELNNSTIADFSARGVEQYRFLSLEAINSCQDCTELDGNVYNVEDAQEGVNLPPMHPNCQCWIEEVQDTTDDYLNGADLPINEDSD</sequence>
<dbReference type="InterPro" id="IPR006528">
    <property type="entry name" value="Phage_head_morphogenesis_dom"/>
</dbReference>
<dbReference type="OrthoDB" id="9765386at2"/>
<feature type="domain" description="Phage head morphogenesis" evidence="1">
    <location>
        <begin position="199"/>
        <end position="288"/>
    </location>
</feature>
<evidence type="ECO:0000313" key="3">
    <source>
        <dbReference type="Proteomes" id="UP000051445"/>
    </source>
</evidence>
<evidence type="ECO:0000313" key="2">
    <source>
        <dbReference type="EMBL" id="KRL27328.1"/>
    </source>
</evidence>
<gene>
    <name evidence="2" type="ORF">FD27_GL001082</name>
</gene>
<dbReference type="Proteomes" id="UP000051445">
    <property type="component" value="Unassembled WGS sequence"/>
</dbReference>
<dbReference type="AlphaFoldDB" id="A0A0R1P3W9"/>
<accession>A0A0R1P3W9</accession>